<dbReference type="EMBL" id="AGNL01012477">
    <property type="protein sequence ID" value="EJK67873.1"/>
    <property type="molecule type" value="Genomic_DNA"/>
</dbReference>
<sequence length="227" mass="24084">MPCARKIACIHWSSLSYFQKRLISLLSPVVAVAAWRGRAAPSGGVRLGQVATQRREVHCVLEPPRRDLSYANSGPLPEKCLRRSCDPLVEPCKLEDALDRGGGGEKWTVGVDGACSRILERKAKGSVERRFGLALATTLLRGGWGAGSTSGAVPLSWNARPLDRPTDREAEGPTADVDTIVSAVLPSRRATFLYKTPAAGAARPAGRPEPRAAVPGRGVRGDPGSGD</sequence>
<comment type="caution">
    <text evidence="2">The sequence shown here is derived from an EMBL/GenBank/DDBJ whole genome shotgun (WGS) entry which is preliminary data.</text>
</comment>
<protein>
    <submittedName>
        <fullName evidence="2">Uncharacterized protein</fullName>
    </submittedName>
</protein>
<dbReference type="Proteomes" id="UP000266841">
    <property type="component" value="Unassembled WGS sequence"/>
</dbReference>
<feature type="non-terminal residue" evidence="2">
    <location>
        <position position="227"/>
    </location>
</feature>
<feature type="region of interest" description="Disordered" evidence="1">
    <location>
        <begin position="156"/>
        <end position="175"/>
    </location>
</feature>
<evidence type="ECO:0000313" key="2">
    <source>
        <dbReference type="EMBL" id="EJK67873.1"/>
    </source>
</evidence>
<proteinExistence type="predicted"/>
<accession>K0SNL4</accession>
<gene>
    <name evidence="2" type="ORF">THAOC_11025</name>
</gene>
<feature type="region of interest" description="Disordered" evidence="1">
    <location>
        <begin position="196"/>
        <end position="227"/>
    </location>
</feature>
<feature type="compositionally biased region" description="Low complexity" evidence="1">
    <location>
        <begin position="197"/>
        <end position="217"/>
    </location>
</feature>
<name>K0SNL4_THAOC</name>
<evidence type="ECO:0000313" key="3">
    <source>
        <dbReference type="Proteomes" id="UP000266841"/>
    </source>
</evidence>
<organism evidence="2 3">
    <name type="scientific">Thalassiosira oceanica</name>
    <name type="common">Marine diatom</name>
    <dbReference type="NCBI Taxonomy" id="159749"/>
    <lineage>
        <taxon>Eukaryota</taxon>
        <taxon>Sar</taxon>
        <taxon>Stramenopiles</taxon>
        <taxon>Ochrophyta</taxon>
        <taxon>Bacillariophyta</taxon>
        <taxon>Coscinodiscophyceae</taxon>
        <taxon>Thalassiosirophycidae</taxon>
        <taxon>Thalassiosirales</taxon>
        <taxon>Thalassiosiraceae</taxon>
        <taxon>Thalassiosira</taxon>
    </lineage>
</organism>
<evidence type="ECO:0000256" key="1">
    <source>
        <dbReference type="SAM" id="MobiDB-lite"/>
    </source>
</evidence>
<reference evidence="2 3" key="1">
    <citation type="journal article" date="2012" name="Genome Biol.">
        <title>Genome and low-iron response of an oceanic diatom adapted to chronic iron limitation.</title>
        <authorList>
            <person name="Lommer M."/>
            <person name="Specht M."/>
            <person name="Roy A.S."/>
            <person name="Kraemer L."/>
            <person name="Andreson R."/>
            <person name="Gutowska M.A."/>
            <person name="Wolf J."/>
            <person name="Bergner S.V."/>
            <person name="Schilhabel M.B."/>
            <person name="Klostermeier U.C."/>
            <person name="Beiko R.G."/>
            <person name="Rosenstiel P."/>
            <person name="Hippler M."/>
            <person name="Laroche J."/>
        </authorList>
    </citation>
    <scope>NUCLEOTIDE SEQUENCE [LARGE SCALE GENOMIC DNA]</scope>
    <source>
        <strain evidence="2 3">CCMP1005</strain>
    </source>
</reference>
<feature type="compositionally biased region" description="Basic and acidic residues" evidence="1">
    <location>
        <begin position="161"/>
        <end position="171"/>
    </location>
</feature>
<dbReference type="AlphaFoldDB" id="K0SNL4"/>
<keyword evidence="3" id="KW-1185">Reference proteome</keyword>